<dbReference type="Pfam" id="PF10263">
    <property type="entry name" value="SprT-like"/>
    <property type="match status" value="1"/>
</dbReference>
<evidence type="ECO:0000259" key="2">
    <source>
        <dbReference type="Pfam" id="PF10263"/>
    </source>
</evidence>
<feature type="region of interest" description="Disordered" evidence="1">
    <location>
        <begin position="196"/>
        <end position="238"/>
    </location>
</feature>
<protein>
    <submittedName>
        <fullName evidence="3">SprT-like domain-containing protein Spartan</fullName>
    </submittedName>
</protein>
<name>A0A5J4Z250_PORPP</name>
<organism evidence="3 4">
    <name type="scientific">Porphyridium purpureum</name>
    <name type="common">Red alga</name>
    <name type="synonym">Porphyridium cruentum</name>
    <dbReference type="NCBI Taxonomy" id="35688"/>
    <lineage>
        <taxon>Eukaryota</taxon>
        <taxon>Rhodophyta</taxon>
        <taxon>Bangiophyceae</taxon>
        <taxon>Porphyridiales</taxon>
        <taxon>Porphyridiaceae</taxon>
        <taxon>Porphyridium</taxon>
    </lineage>
</organism>
<gene>
    <name evidence="3" type="ORF">FVE85_1089</name>
</gene>
<dbReference type="GO" id="GO:0003697">
    <property type="term" value="F:single-stranded DNA binding"/>
    <property type="evidence" value="ECO:0007669"/>
    <property type="project" value="InterPro"/>
</dbReference>
<dbReference type="GO" id="GO:0031593">
    <property type="term" value="F:polyubiquitin modification-dependent protein binding"/>
    <property type="evidence" value="ECO:0007669"/>
    <property type="project" value="TreeGrafter"/>
</dbReference>
<accession>A0A5J4Z250</accession>
<reference evidence="4" key="1">
    <citation type="journal article" date="2019" name="Nat. Commun.">
        <title>Expansion of phycobilisome linker gene families in mesophilic red algae.</title>
        <authorList>
            <person name="Lee J."/>
            <person name="Kim D."/>
            <person name="Bhattacharya D."/>
            <person name="Yoon H.S."/>
        </authorList>
    </citation>
    <scope>NUCLEOTIDE SEQUENCE [LARGE SCALE GENOMIC DNA]</scope>
    <source>
        <strain evidence="4">CCMP 1328</strain>
    </source>
</reference>
<dbReference type="GO" id="GO:0004222">
    <property type="term" value="F:metalloendopeptidase activity"/>
    <property type="evidence" value="ECO:0007669"/>
    <property type="project" value="InterPro"/>
</dbReference>
<dbReference type="Proteomes" id="UP000324585">
    <property type="component" value="Unassembled WGS sequence"/>
</dbReference>
<feature type="region of interest" description="Disordered" evidence="1">
    <location>
        <begin position="270"/>
        <end position="295"/>
    </location>
</feature>
<dbReference type="AlphaFoldDB" id="A0A5J4Z250"/>
<dbReference type="PANTHER" id="PTHR21220">
    <property type="entry name" value="DNA-DEPENDENT METALLOPROTEASE SPRTN"/>
    <property type="match status" value="1"/>
</dbReference>
<dbReference type="GO" id="GO:0006974">
    <property type="term" value="P:DNA damage response"/>
    <property type="evidence" value="ECO:0007669"/>
    <property type="project" value="InterPro"/>
</dbReference>
<feature type="domain" description="SprT-like" evidence="2">
    <location>
        <begin position="34"/>
        <end position="106"/>
    </location>
</feature>
<dbReference type="InterPro" id="IPR044245">
    <property type="entry name" value="Spartan"/>
</dbReference>
<sequence>MEREDGGAIVVLPELHELFVVYDEVYFGGALQAAEPLIKFRPSSDLQETLLHEMVHALEFTTAPAARRRLSDPIDRDGHGPFFQMHVARINASNDARDPWRPKKGYHLTVYHSFTNEVDFYLTHVWKCDRCGKVIKRSMNRAPSEKDCRAYRVDGRLWKHDGSPHHNYNRCGDSTCAPHNHIRSCGGVYVKISEPAKTPSVKKQPLKQENAGKVPEESASRSARITAKHHPSACPTNPAKRQTRLVVVSGVCQGEHADRVLAESCLQDSESVPESCPAGKRRRHQDTESLQESDEQWTCAVRGGVTCTADEDEAAVVAAQSAFLRALAARRRERQEQAEPPRVSIVTPDAITTCKLSVLEYIDDDVQVVHERVSFPASRCQGRPSACVKEAEEANKEGTEAGIDVIDLTI</sequence>
<comment type="caution">
    <text evidence="3">The sequence shown here is derived from an EMBL/GenBank/DDBJ whole genome shotgun (WGS) entry which is preliminary data.</text>
</comment>
<proteinExistence type="predicted"/>
<dbReference type="InterPro" id="IPR006640">
    <property type="entry name" value="SprT-like_domain"/>
</dbReference>
<evidence type="ECO:0000313" key="3">
    <source>
        <dbReference type="EMBL" id="KAA8497360.1"/>
    </source>
</evidence>
<dbReference type="PANTHER" id="PTHR21220:SF0">
    <property type="entry name" value="DNA-DEPENDENT METALLOPROTEASE SPRTN"/>
    <property type="match status" value="1"/>
</dbReference>
<keyword evidence="4" id="KW-1185">Reference proteome</keyword>
<dbReference type="OrthoDB" id="5236983at2759"/>
<dbReference type="GO" id="GO:0005634">
    <property type="term" value="C:nucleus"/>
    <property type="evidence" value="ECO:0007669"/>
    <property type="project" value="TreeGrafter"/>
</dbReference>
<dbReference type="EMBL" id="VRMN01000002">
    <property type="protein sequence ID" value="KAA8497360.1"/>
    <property type="molecule type" value="Genomic_DNA"/>
</dbReference>
<evidence type="ECO:0000313" key="4">
    <source>
        <dbReference type="Proteomes" id="UP000324585"/>
    </source>
</evidence>
<evidence type="ECO:0000256" key="1">
    <source>
        <dbReference type="SAM" id="MobiDB-lite"/>
    </source>
</evidence>